<evidence type="ECO:0000256" key="1">
    <source>
        <dbReference type="SAM" id="MobiDB-lite"/>
    </source>
</evidence>
<protein>
    <submittedName>
        <fullName evidence="2">Homeobox protein Hox-A1</fullName>
    </submittedName>
</protein>
<accession>A0A0A1WHP2</accession>
<proteinExistence type="predicted"/>
<feature type="region of interest" description="Disordered" evidence="1">
    <location>
        <begin position="1"/>
        <end position="30"/>
    </location>
</feature>
<keyword evidence="2" id="KW-0371">Homeobox</keyword>
<reference evidence="2" key="1">
    <citation type="submission" date="2014-11" db="EMBL/GenBank/DDBJ databases">
        <authorList>
            <person name="Geib S."/>
        </authorList>
    </citation>
    <scope>NUCLEOTIDE SEQUENCE</scope>
</reference>
<sequence length="128" mass="14798">MNCAEENSDSDDVPKRKNTANKSEWKQNVNKRKRMEGVEYLGISKEELCQKPSRQLGEPCSSLFCVKKNAKLSSVIGQRNKNRRDFLKKLLEELPKMESHYCRKDSKKFSFESDFSSSGDLQALCQRV</sequence>
<organism evidence="2">
    <name type="scientific">Zeugodacus cucurbitae</name>
    <name type="common">Melon fruit fly</name>
    <name type="synonym">Bactrocera cucurbitae</name>
    <dbReference type="NCBI Taxonomy" id="28588"/>
    <lineage>
        <taxon>Eukaryota</taxon>
        <taxon>Metazoa</taxon>
        <taxon>Ecdysozoa</taxon>
        <taxon>Arthropoda</taxon>
        <taxon>Hexapoda</taxon>
        <taxon>Insecta</taxon>
        <taxon>Pterygota</taxon>
        <taxon>Neoptera</taxon>
        <taxon>Endopterygota</taxon>
        <taxon>Diptera</taxon>
        <taxon>Brachycera</taxon>
        <taxon>Muscomorpha</taxon>
        <taxon>Tephritoidea</taxon>
        <taxon>Tephritidae</taxon>
        <taxon>Zeugodacus</taxon>
        <taxon>Zeugodacus</taxon>
    </lineage>
</organism>
<evidence type="ECO:0000313" key="2">
    <source>
        <dbReference type="EMBL" id="JAC97897.1"/>
    </source>
</evidence>
<feature type="compositionally biased region" description="Acidic residues" evidence="1">
    <location>
        <begin position="1"/>
        <end position="11"/>
    </location>
</feature>
<keyword evidence="2" id="KW-0238">DNA-binding</keyword>
<gene>
    <name evidence="2" type="primary">hoxa1</name>
    <name evidence="2" type="ORF">g.13430</name>
</gene>
<dbReference type="AlphaFoldDB" id="A0A0A1WHP2"/>
<dbReference type="EMBL" id="GBXI01016394">
    <property type="protein sequence ID" value="JAC97897.1"/>
    <property type="molecule type" value="Transcribed_RNA"/>
</dbReference>
<dbReference type="GO" id="GO:0003677">
    <property type="term" value="F:DNA binding"/>
    <property type="evidence" value="ECO:0007669"/>
    <property type="project" value="UniProtKB-KW"/>
</dbReference>
<reference evidence="2" key="2">
    <citation type="journal article" date="2015" name="Gigascience">
        <title>Reconstructing a comprehensive transcriptome assembly of a white-pupal translocated strain of the pest fruit fly Bactrocera cucurbitae.</title>
        <authorList>
            <person name="Sim S.B."/>
            <person name="Calla B."/>
            <person name="Hall B."/>
            <person name="DeRego T."/>
            <person name="Geib S.M."/>
        </authorList>
    </citation>
    <scope>NUCLEOTIDE SEQUENCE</scope>
</reference>
<name>A0A0A1WHP2_ZEUCU</name>